<evidence type="ECO:0000313" key="3">
    <source>
        <dbReference type="Proteomes" id="UP000281738"/>
    </source>
</evidence>
<dbReference type="RefSeq" id="WP_123389761.1">
    <property type="nucleotide sequence ID" value="NZ_RKHO01000001.1"/>
</dbReference>
<keyword evidence="3" id="KW-1185">Reference proteome</keyword>
<reference evidence="2 3" key="1">
    <citation type="submission" date="2018-11" db="EMBL/GenBank/DDBJ databases">
        <title>Sequencing the genomes of 1000 actinobacteria strains.</title>
        <authorList>
            <person name="Klenk H.-P."/>
        </authorList>
    </citation>
    <scope>NUCLEOTIDE SEQUENCE [LARGE SCALE GENOMIC DNA]</scope>
    <source>
        <strain evidence="2 3">DSM 12652</strain>
    </source>
</reference>
<protein>
    <recommendedName>
        <fullName evidence="4">Lipoprotein</fullName>
    </recommendedName>
</protein>
<feature type="signal peptide" evidence="1">
    <location>
        <begin position="1"/>
        <end position="22"/>
    </location>
</feature>
<organism evidence="2 3">
    <name type="scientific">Nocardioides aurantiacus</name>
    <dbReference type="NCBI Taxonomy" id="86796"/>
    <lineage>
        <taxon>Bacteria</taxon>
        <taxon>Bacillati</taxon>
        <taxon>Actinomycetota</taxon>
        <taxon>Actinomycetes</taxon>
        <taxon>Propionibacteriales</taxon>
        <taxon>Nocardioidaceae</taxon>
        <taxon>Nocardioides</taxon>
    </lineage>
</organism>
<name>A0A3N2CSZ4_9ACTN</name>
<dbReference type="EMBL" id="RKHO01000001">
    <property type="protein sequence ID" value="ROR90649.1"/>
    <property type="molecule type" value="Genomic_DNA"/>
</dbReference>
<evidence type="ECO:0000313" key="2">
    <source>
        <dbReference type="EMBL" id="ROR90649.1"/>
    </source>
</evidence>
<gene>
    <name evidence="2" type="ORF">EDD33_1496</name>
</gene>
<dbReference type="Proteomes" id="UP000281738">
    <property type="component" value="Unassembled WGS sequence"/>
</dbReference>
<dbReference type="AlphaFoldDB" id="A0A3N2CSZ4"/>
<evidence type="ECO:0000256" key="1">
    <source>
        <dbReference type="SAM" id="SignalP"/>
    </source>
</evidence>
<sequence length="231" mass="25093">MPVRVRALVLAAALGLTAGCFSEPEPEGPRVGPEGFSLLTEAGIAHVEQTGRMRFDLRDLRVTRQEVGVQPGRLGPQVGSPRDRLLELELVGPRGTERARTSTVVPFFNSSRDRMTSVTWFESYDTRAEGDAALARAVEHWGLPDDTVASWQEGVELATSGPFADPESTHRTSFGVGLAASGLVGEITARTTPAREGETLQLSVYLEPRYYADASLDGLRRQRASGESVRR</sequence>
<accession>A0A3N2CSZ4</accession>
<keyword evidence="1" id="KW-0732">Signal</keyword>
<proteinExistence type="predicted"/>
<comment type="caution">
    <text evidence="2">The sequence shown here is derived from an EMBL/GenBank/DDBJ whole genome shotgun (WGS) entry which is preliminary data.</text>
</comment>
<feature type="chain" id="PRO_5039651432" description="Lipoprotein" evidence="1">
    <location>
        <begin position="23"/>
        <end position="231"/>
    </location>
</feature>
<evidence type="ECO:0008006" key="4">
    <source>
        <dbReference type="Google" id="ProtNLM"/>
    </source>
</evidence>
<dbReference type="OrthoDB" id="3820831at2"/>
<dbReference type="PROSITE" id="PS51257">
    <property type="entry name" value="PROKAR_LIPOPROTEIN"/>
    <property type="match status" value="1"/>
</dbReference>